<sequence>MLVQNKGKYVRHAAGVMLVPGANQLSPTDWKKFSAHPLIKELVEDEEIVAHESAKTTKDLNANEAIELVKDTFSLSLLEEWKATEKRSTVLAAITEQSNLIVNGSGEETE</sequence>
<dbReference type="HOGENOM" id="CLU_1956192_0_0_9"/>
<protein>
    <submittedName>
        <fullName evidence="1">Uncharacterized protein</fullName>
    </submittedName>
</protein>
<evidence type="ECO:0000313" key="1">
    <source>
        <dbReference type="EMBL" id="AJI23012.1"/>
    </source>
</evidence>
<accession>A0A0B6API7</accession>
<organism evidence="1 2">
    <name type="scientific">Priestia megaterium (strain ATCC 14581 / DSM 32 / CCUG 1817 / JCM 2506 / NBRC 15308 / NCIMB 9376 / NCTC 10342 / NRRL B-14308 / VKM B-512 / Ford 19)</name>
    <name type="common">Bacillus megaterium</name>
    <dbReference type="NCBI Taxonomy" id="1348623"/>
    <lineage>
        <taxon>Bacteria</taxon>
        <taxon>Bacillati</taxon>
        <taxon>Bacillota</taxon>
        <taxon>Bacilli</taxon>
        <taxon>Bacillales</taxon>
        <taxon>Bacillaceae</taxon>
        <taxon>Priestia</taxon>
    </lineage>
</organism>
<dbReference type="KEGG" id="bmeg:BG04_1444"/>
<proteinExistence type="predicted"/>
<dbReference type="AlphaFoldDB" id="A0A0B6API7"/>
<reference evidence="1 2" key="1">
    <citation type="journal article" date="2015" name="Genome Announc.">
        <title>Complete genome sequences for 35 biothreat assay-relevant bacillus species.</title>
        <authorList>
            <person name="Johnson S.L."/>
            <person name="Daligault H.E."/>
            <person name="Davenport K.W."/>
            <person name="Jaissle J."/>
            <person name="Frey K.G."/>
            <person name="Ladner J.T."/>
            <person name="Broomall S.M."/>
            <person name="Bishop-Lilly K.A."/>
            <person name="Bruce D.C."/>
            <person name="Gibbons H.S."/>
            <person name="Coyne S.R."/>
            <person name="Lo C.C."/>
            <person name="Meincke L."/>
            <person name="Munk A.C."/>
            <person name="Koroleva G.I."/>
            <person name="Rosenzweig C.N."/>
            <person name="Palacios G.F."/>
            <person name="Redden C.L."/>
            <person name="Minogue T.D."/>
            <person name="Chain P.S."/>
        </authorList>
    </citation>
    <scope>NUCLEOTIDE SEQUENCE [LARGE SCALE GENOMIC DNA]</scope>
    <source>
        <strain evidence="2">ATCC 14581 / DSM 32 / JCM 2506 / NBRC 15308 / NCIMB 9376 / NCTC 10342 / NRRL B-14308 / VKM B-512</strain>
    </source>
</reference>
<evidence type="ECO:0000313" key="2">
    <source>
        <dbReference type="Proteomes" id="UP000031829"/>
    </source>
</evidence>
<dbReference type="GeneID" id="93644917"/>
<name>A0A0B6API7_PRIM2</name>
<dbReference type="EMBL" id="CP009920">
    <property type="protein sequence ID" value="AJI23012.1"/>
    <property type="molecule type" value="Genomic_DNA"/>
</dbReference>
<gene>
    <name evidence="1" type="ORF">BG04_1444</name>
</gene>
<dbReference type="Proteomes" id="UP000031829">
    <property type="component" value="Chromosome"/>
</dbReference>
<dbReference type="RefSeq" id="WP_034656722.1">
    <property type="nucleotide sequence ID" value="NZ_BCVB01000021.1"/>
</dbReference>